<dbReference type="RefSeq" id="XP_006859878.1">
    <property type="nucleotide sequence ID" value="XM_006859816.1"/>
</dbReference>
<organism evidence="2 3">
    <name type="scientific">Chrysochloris asiatica</name>
    <name type="common">Cape golden mole</name>
    <dbReference type="NCBI Taxonomy" id="185453"/>
    <lineage>
        <taxon>Eukaryota</taxon>
        <taxon>Metazoa</taxon>
        <taxon>Chordata</taxon>
        <taxon>Craniata</taxon>
        <taxon>Vertebrata</taxon>
        <taxon>Euteleostomi</taxon>
        <taxon>Mammalia</taxon>
        <taxon>Eutheria</taxon>
        <taxon>Afrotheria</taxon>
        <taxon>Chrysochloridae</taxon>
        <taxon>Chrysochlorinae</taxon>
        <taxon>Chrysochloris</taxon>
    </lineage>
</organism>
<gene>
    <name evidence="3" type="primary">LOC102838428</name>
</gene>
<evidence type="ECO:0000313" key="2">
    <source>
        <dbReference type="Proteomes" id="UP000504623"/>
    </source>
</evidence>
<feature type="compositionally biased region" description="Low complexity" evidence="1">
    <location>
        <begin position="106"/>
        <end position="121"/>
    </location>
</feature>
<accession>A0A9B0WKD0</accession>
<dbReference type="GO" id="GO:0005634">
    <property type="term" value="C:nucleus"/>
    <property type="evidence" value="ECO:0007669"/>
    <property type="project" value="InterPro"/>
</dbReference>
<sequence>MLPWCPSHWDSGEEEAPEEGSPSRGSDPTESWSSGEETLEEPDSPPPHRTSAASERGQRGQRGWSLSVPHPSPQYQALCIAEAQARKKLRKLRKRRRLQPHSSPDPAAEQRPEASASSAPEAPQPAPPAPWDPSYQPETRSWQMVGVGSFSNRTLSHPSFMPLYEAAAHRGHSPLGPPAGHQITQQVPASPGPSQCSALPQPGLECSMAPSPGFPVLGREDLFFSDPLLPYGQQRVPMSVANTPQQMMGPMRLHSPPPIMSSWVAPTRPPGYTSTWQKLEPRVSLHRIVLYTRDSSVMVSAVAREGRYGAAGGRGRIWVRVDLFGGTAFIATHSMCSRDCRSETPGTAGTYSTATLHGDVNPRMLGH</sequence>
<dbReference type="PANTHER" id="PTHR39231:SF1">
    <property type="entry name" value="HISTONE DEACETYLASE COMPLEX SUBUNIT SAP25"/>
    <property type="match status" value="1"/>
</dbReference>
<dbReference type="Pfam" id="PF15476">
    <property type="entry name" value="SAP25"/>
    <property type="match status" value="2"/>
</dbReference>
<dbReference type="GO" id="GO:0006355">
    <property type="term" value="P:regulation of DNA-templated transcription"/>
    <property type="evidence" value="ECO:0007669"/>
    <property type="project" value="InterPro"/>
</dbReference>
<dbReference type="GeneID" id="102838428"/>
<feature type="compositionally biased region" description="Pro residues" evidence="1">
    <location>
        <begin position="122"/>
        <end position="131"/>
    </location>
</feature>
<evidence type="ECO:0000256" key="1">
    <source>
        <dbReference type="SAM" id="MobiDB-lite"/>
    </source>
</evidence>
<dbReference type="GO" id="GO:0005737">
    <property type="term" value="C:cytoplasm"/>
    <property type="evidence" value="ECO:0007669"/>
    <property type="project" value="InterPro"/>
</dbReference>
<evidence type="ECO:0000313" key="3">
    <source>
        <dbReference type="RefSeq" id="XP_006859878.1"/>
    </source>
</evidence>
<reference evidence="3" key="1">
    <citation type="submission" date="2025-08" db="UniProtKB">
        <authorList>
            <consortium name="RefSeq"/>
        </authorList>
    </citation>
    <scope>IDENTIFICATION</scope>
    <source>
        <tissue evidence="3">Spleen</tissue>
    </source>
</reference>
<feature type="region of interest" description="Disordered" evidence="1">
    <location>
        <begin position="1"/>
        <end position="72"/>
    </location>
</feature>
<dbReference type="PANTHER" id="PTHR39231">
    <property type="entry name" value="HISTONE DEACETYLASE COMPLEX SUBUNIT SAP25"/>
    <property type="match status" value="1"/>
</dbReference>
<proteinExistence type="predicted"/>
<protein>
    <submittedName>
        <fullName evidence="3">Cleavage and polyadenylation specificity factor subunit CG7185-like</fullName>
    </submittedName>
</protein>
<dbReference type="OrthoDB" id="9945911at2759"/>
<dbReference type="AlphaFoldDB" id="A0A9B0WKD0"/>
<dbReference type="InterPro" id="IPR029163">
    <property type="entry name" value="SAP25"/>
</dbReference>
<dbReference type="Proteomes" id="UP000504623">
    <property type="component" value="Unplaced"/>
</dbReference>
<feature type="region of interest" description="Disordered" evidence="1">
    <location>
        <begin position="169"/>
        <end position="197"/>
    </location>
</feature>
<feature type="compositionally biased region" description="Basic residues" evidence="1">
    <location>
        <begin position="88"/>
        <end position="99"/>
    </location>
</feature>
<name>A0A9B0WKD0_CHRAS</name>
<feature type="region of interest" description="Disordered" evidence="1">
    <location>
        <begin position="88"/>
        <end position="138"/>
    </location>
</feature>
<feature type="compositionally biased region" description="Polar residues" evidence="1">
    <location>
        <begin position="182"/>
        <end position="197"/>
    </location>
</feature>
<keyword evidence="2" id="KW-1185">Reference proteome</keyword>